<evidence type="ECO:0000259" key="1">
    <source>
        <dbReference type="SMART" id="SM00347"/>
    </source>
</evidence>
<dbReference type="EMBL" id="CP108021">
    <property type="protein sequence ID" value="WUM19798.1"/>
    <property type="molecule type" value="Genomic_DNA"/>
</dbReference>
<reference evidence="2 3" key="1">
    <citation type="submission" date="2022-10" db="EMBL/GenBank/DDBJ databases">
        <title>The complete genomes of actinobacterial strains from the NBC collection.</title>
        <authorList>
            <person name="Joergensen T.S."/>
            <person name="Alvarez Arevalo M."/>
            <person name="Sterndorff E.B."/>
            <person name="Faurdal D."/>
            <person name="Vuksanovic O."/>
            <person name="Mourched A.-S."/>
            <person name="Charusanti P."/>
            <person name="Shaw S."/>
            <person name="Blin K."/>
            <person name="Weber T."/>
        </authorList>
    </citation>
    <scope>NUCLEOTIDE SEQUENCE [LARGE SCALE GENOMIC DNA]</scope>
    <source>
        <strain evidence="2 3">NBC_00319</strain>
    </source>
</reference>
<name>A0AAU4K1E6_9NOCA</name>
<dbReference type="Proteomes" id="UP001432128">
    <property type="component" value="Chromosome"/>
</dbReference>
<gene>
    <name evidence="2" type="ORF">OG579_19215</name>
</gene>
<sequence length="157" mass="17571">MTNDASGHRERLLDGLQRYGADFNQFGRRFADSLGLHTTDAEALIDIVYFEDQGTPLSPARLAERIHLTSGATTSLLNRLEAAGQIVRTREHSDRRVVTLRSGRSVHDHADAFFGPLGESIDAMMADYPPEILAQFEEFLADLHRTMVEHIERPDPA</sequence>
<dbReference type="PANTHER" id="PTHR33164:SF106">
    <property type="entry name" value="TRANSCRIPTIONAL REGULATORY PROTEIN"/>
    <property type="match status" value="1"/>
</dbReference>
<accession>A0AAU4K1E6</accession>
<dbReference type="AlphaFoldDB" id="A0AAU4K1E6"/>
<keyword evidence="3" id="KW-1185">Reference proteome</keyword>
<dbReference type="RefSeq" id="WP_328857247.1">
    <property type="nucleotide sequence ID" value="NZ_CP108021.1"/>
</dbReference>
<dbReference type="Pfam" id="PF01047">
    <property type="entry name" value="MarR"/>
    <property type="match status" value="1"/>
</dbReference>
<dbReference type="GO" id="GO:0006950">
    <property type="term" value="P:response to stress"/>
    <property type="evidence" value="ECO:0007669"/>
    <property type="project" value="TreeGrafter"/>
</dbReference>
<dbReference type="InterPro" id="IPR039422">
    <property type="entry name" value="MarR/SlyA-like"/>
</dbReference>
<dbReference type="InterPro" id="IPR036390">
    <property type="entry name" value="WH_DNA-bd_sf"/>
</dbReference>
<dbReference type="GO" id="GO:0003700">
    <property type="term" value="F:DNA-binding transcription factor activity"/>
    <property type="evidence" value="ECO:0007669"/>
    <property type="project" value="InterPro"/>
</dbReference>
<dbReference type="SUPFAM" id="SSF46785">
    <property type="entry name" value="Winged helix' DNA-binding domain"/>
    <property type="match status" value="1"/>
</dbReference>
<dbReference type="InterPro" id="IPR000835">
    <property type="entry name" value="HTH_MarR-typ"/>
</dbReference>
<dbReference type="KEGG" id="whr:OG579_19215"/>
<dbReference type="InterPro" id="IPR036388">
    <property type="entry name" value="WH-like_DNA-bd_sf"/>
</dbReference>
<evidence type="ECO:0000313" key="3">
    <source>
        <dbReference type="Proteomes" id="UP001432128"/>
    </source>
</evidence>
<feature type="domain" description="HTH marR-type" evidence="1">
    <location>
        <begin position="29"/>
        <end position="133"/>
    </location>
</feature>
<protein>
    <submittedName>
        <fullName evidence="2">MarR family transcriptional regulator</fullName>
    </submittedName>
</protein>
<proteinExistence type="predicted"/>
<evidence type="ECO:0000313" key="2">
    <source>
        <dbReference type="EMBL" id="WUM19798.1"/>
    </source>
</evidence>
<dbReference type="PANTHER" id="PTHR33164">
    <property type="entry name" value="TRANSCRIPTIONAL REGULATOR, MARR FAMILY"/>
    <property type="match status" value="1"/>
</dbReference>
<dbReference type="Gene3D" id="1.10.10.10">
    <property type="entry name" value="Winged helix-like DNA-binding domain superfamily/Winged helix DNA-binding domain"/>
    <property type="match status" value="1"/>
</dbReference>
<organism evidence="2 3">
    <name type="scientific">Williamsia herbipolensis</name>
    <dbReference type="NCBI Taxonomy" id="1603258"/>
    <lineage>
        <taxon>Bacteria</taxon>
        <taxon>Bacillati</taxon>
        <taxon>Actinomycetota</taxon>
        <taxon>Actinomycetes</taxon>
        <taxon>Mycobacteriales</taxon>
        <taxon>Nocardiaceae</taxon>
        <taxon>Williamsia</taxon>
    </lineage>
</organism>
<dbReference type="SMART" id="SM00347">
    <property type="entry name" value="HTH_MARR"/>
    <property type="match status" value="1"/>
</dbReference>